<keyword evidence="2" id="KW-0378">Hydrolase</keyword>
<dbReference type="Gene3D" id="3.40.50.300">
    <property type="entry name" value="P-loop containing nucleotide triphosphate hydrolases"/>
    <property type="match status" value="1"/>
</dbReference>
<dbReference type="EC" id="3.6.-.-" evidence="2"/>
<protein>
    <submittedName>
        <fullName evidence="2">MinD/ParA/CobQ/CobA-like protein</fullName>
        <ecNumber evidence="2">3.6.-.-</ecNumber>
    </submittedName>
</protein>
<dbReference type="EMBL" id="SJPH01000001">
    <property type="protein sequence ID" value="TWT48956.1"/>
    <property type="molecule type" value="Genomic_DNA"/>
</dbReference>
<evidence type="ECO:0000313" key="3">
    <source>
        <dbReference type="Proteomes" id="UP000318995"/>
    </source>
</evidence>
<organism evidence="2 3">
    <name type="scientific">Botrimarina hoheduenensis</name>
    <dbReference type="NCBI Taxonomy" id="2528000"/>
    <lineage>
        <taxon>Bacteria</taxon>
        <taxon>Pseudomonadati</taxon>
        <taxon>Planctomycetota</taxon>
        <taxon>Planctomycetia</taxon>
        <taxon>Pirellulales</taxon>
        <taxon>Lacipirellulaceae</taxon>
        <taxon>Botrimarina</taxon>
    </lineage>
</organism>
<dbReference type="PANTHER" id="PTHR13696">
    <property type="entry name" value="P-LOOP CONTAINING NUCLEOSIDE TRIPHOSPHATE HYDROLASE"/>
    <property type="match status" value="1"/>
</dbReference>
<name>A0A5C5WDE1_9BACT</name>
<dbReference type="GO" id="GO:0016787">
    <property type="term" value="F:hydrolase activity"/>
    <property type="evidence" value="ECO:0007669"/>
    <property type="project" value="UniProtKB-KW"/>
</dbReference>
<evidence type="ECO:0000313" key="2">
    <source>
        <dbReference type="EMBL" id="TWT48956.1"/>
    </source>
</evidence>
<dbReference type="PANTHER" id="PTHR13696:SF52">
    <property type="entry name" value="PARA FAMILY PROTEIN CT_582"/>
    <property type="match status" value="1"/>
</dbReference>
<keyword evidence="3" id="KW-1185">Reference proteome</keyword>
<accession>A0A5C5WDE1</accession>
<dbReference type="InterPro" id="IPR050678">
    <property type="entry name" value="DNA_Partitioning_ATPase"/>
</dbReference>
<feature type="domain" description="AAA" evidence="1">
    <location>
        <begin position="9"/>
        <end position="184"/>
    </location>
</feature>
<dbReference type="Proteomes" id="UP000318995">
    <property type="component" value="Unassembled WGS sequence"/>
</dbReference>
<sequence length="283" mass="31083">MADAAPVLVSLNHKGGTGKTHVAYLVASVAHARGQRCLLVDLDQQANLTSSFLPGHTSPTGVERLFDPSQEPSAEGLVHATPYDGIDLIPATPLLAPLDLSDQSAWQAHDLHLSLRGVFGELRSRYDYVVLDCPPRLSLTSYAALCAGSHLLVPLEAADWGARGTQAVVATQRLVTRRHNPELQLLGYVVSRFKRTRSYQQEYLAALRGAFGRDAFWTVIPDLAEFEKAVTDRRLVSTSYPDSDAAHTANTFLAELDSRVERLARQRQNRRPEVVPERRAAAV</sequence>
<dbReference type="InterPro" id="IPR027417">
    <property type="entry name" value="P-loop_NTPase"/>
</dbReference>
<gene>
    <name evidence="2" type="ORF">Pla111_07340</name>
</gene>
<dbReference type="CDD" id="cd02042">
    <property type="entry name" value="ParAB_family"/>
    <property type="match status" value="1"/>
</dbReference>
<dbReference type="InterPro" id="IPR025669">
    <property type="entry name" value="AAA_dom"/>
</dbReference>
<dbReference type="Pfam" id="PF13614">
    <property type="entry name" value="AAA_31"/>
    <property type="match status" value="1"/>
</dbReference>
<evidence type="ECO:0000259" key="1">
    <source>
        <dbReference type="Pfam" id="PF13614"/>
    </source>
</evidence>
<proteinExistence type="predicted"/>
<dbReference type="AlphaFoldDB" id="A0A5C5WDE1"/>
<reference evidence="2 3" key="1">
    <citation type="submission" date="2019-02" db="EMBL/GenBank/DDBJ databases">
        <title>Deep-cultivation of Planctomycetes and their phenomic and genomic characterization uncovers novel biology.</title>
        <authorList>
            <person name="Wiegand S."/>
            <person name="Jogler M."/>
            <person name="Boedeker C."/>
            <person name="Pinto D."/>
            <person name="Vollmers J."/>
            <person name="Rivas-Marin E."/>
            <person name="Kohn T."/>
            <person name="Peeters S.H."/>
            <person name="Heuer A."/>
            <person name="Rast P."/>
            <person name="Oberbeckmann S."/>
            <person name="Bunk B."/>
            <person name="Jeske O."/>
            <person name="Meyerdierks A."/>
            <person name="Storesund J.E."/>
            <person name="Kallscheuer N."/>
            <person name="Luecker S."/>
            <person name="Lage O.M."/>
            <person name="Pohl T."/>
            <person name="Merkel B.J."/>
            <person name="Hornburger P."/>
            <person name="Mueller R.-W."/>
            <person name="Bruemmer F."/>
            <person name="Labrenz M."/>
            <person name="Spormann A.M."/>
            <person name="Op Den Camp H."/>
            <person name="Overmann J."/>
            <person name="Amann R."/>
            <person name="Jetten M.S.M."/>
            <person name="Mascher T."/>
            <person name="Medema M.H."/>
            <person name="Devos D.P."/>
            <person name="Kaster A.-K."/>
            <person name="Ovreas L."/>
            <person name="Rohde M."/>
            <person name="Galperin M.Y."/>
            <person name="Jogler C."/>
        </authorList>
    </citation>
    <scope>NUCLEOTIDE SEQUENCE [LARGE SCALE GENOMIC DNA]</scope>
    <source>
        <strain evidence="2 3">Pla111</strain>
    </source>
</reference>
<dbReference type="SUPFAM" id="SSF52540">
    <property type="entry name" value="P-loop containing nucleoside triphosphate hydrolases"/>
    <property type="match status" value="1"/>
</dbReference>
<comment type="caution">
    <text evidence="2">The sequence shown here is derived from an EMBL/GenBank/DDBJ whole genome shotgun (WGS) entry which is preliminary data.</text>
</comment>